<organism evidence="4 5">
    <name type="scientific">Zasmidium cellare ATCC 36951</name>
    <dbReference type="NCBI Taxonomy" id="1080233"/>
    <lineage>
        <taxon>Eukaryota</taxon>
        <taxon>Fungi</taxon>
        <taxon>Dikarya</taxon>
        <taxon>Ascomycota</taxon>
        <taxon>Pezizomycotina</taxon>
        <taxon>Dothideomycetes</taxon>
        <taxon>Dothideomycetidae</taxon>
        <taxon>Mycosphaerellales</taxon>
        <taxon>Mycosphaerellaceae</taxon>
        <taxon>Zasmidium</taxon>
    </lineage>
</organism>
<evidence type="ECO:0000313" key="5">
    <source>
        <dbReference type="Proteomes" id="UP000799537"/>
    </source>
</evidence>
<gene>
    <name evidence="4" type="ORF">M409DRAFT_28437</name>
</gene>
<dbReference type="GeneID" id="54562310"/>
<evidence type="ECO:0000256" key="2">
    <source>
        <dbReference type="ARBA" id="ARBA00022857"/>
    </source>
</evidence>
<dbReference type="InterPro" id="IPR057571">
    <property type="entry name" value="SDR_PhqE-like"/>
</dbReference>
<evidence type="ECO:0000313" key="4">
    <source>
        <dbReference type="EMBL" id="KAF2161107.1"/>
    </source>
</evidence>
<keyword evidence="3" id="KW-0560">Oxidoreductase</keyword>
<dbReference type="Proteomes" id="UP000799537">
    <property type="component" value="Unassembled WGS sequence"/>
</dbReference>
<dbReference type="PANTHER" id="PTHR43477:SF1">
    <property type="entry name" value="DIHYDROANTICAPSIN 7-DEHYDROGENASE"/>
    <property type="match status" value="1"/>
</dbReference>
<dbReference type="PRINTS" id="PR00081">
    <property type="entry name" value="GDHRDH"/>
</dbReference>
<dbReference type="GO" id="GO:0016491">
    <property type="term" value="F:oxidoreductase activity"/>
    <property type="evidence" value="ECO:0007669"/>
    <property type="project" value="UniProtKB-KW"/>
</dbReference>
<reference evidence="4" key="1">
    <citation type="journal article" date="2020" name="Stud. Mycol.">
        <title>101 Dothideomycetes genomes: a test case for predicting lifestyles and emergence of pathogens.</title>
        <authorList>
            <person name="Haridas S."/>
            <person name="Albert R."/>
            <person name="Binder M."/>
            <person name="Bloem J."/>
            <person name="Labutti K."/>
            <person name="Salamov A."/>
            <person name="Andreopoulos B."/>
            <person name="Baker S."/>
            <person name="Barry K."/>
            <person name="Bills G."/>
            <person name="Bluhm B."/>
            <person name="Cannon C."/>
            <person name="Castanera R."/>
            <person name="Culley D."/>
            <person name="Daum C."/>
            <person name="Ezra D."/>
            <person name="Gonzalez J."/>
            <person name="Henrissat B."/>
            <person name="Kuo A."/>
            <person name="Liang C."/>
            <person name="Lipzen A."/>
            <person name="Lutzoni F."/>
            <person name="Magnuson J."/>
            <person name="Mondo S."/>
            <person name="Nolan M."/>
            <person name="Ohm R."/>
            <person name="Pangilinan J."/>
            <person name="Park H.-J."/>
            <person name="Ramirez L."/>
            <person name="Alfaro M."/>
            <person name="Sun H."/>
            <person name="Tritt A."/>
            <person name="Yoshinaga Y."/>
            <person name="Zwiers L.-H."/>
            <person name="Turgeon B."/>
            <person name="Goodwin S."/>
            <person name="Spatafora J."/>
            <person name="Crous P."/>
            <person name="Grigoriev I."/>
        </authorList>
    </citation>
    <scope>NUCLEOTIDE SEQUENCE</scope>
    <source>
        <strain evidence="4">ATCC 36951</strain>
    </source>
</reference>
<dbReference type="OrthoDB" id="294295at2759"/>
<dbReference type="InterPro" id="IPR036291">
    <property type="entry name" value="NAD(P)-bd_dom_sf"/>
</dbReference>
<dbReference type="InterPro" id="IPR051122">
    <property type="entry name" value="SDR_DHRS6-like"/>
</dbReference>
<sequence>MSDQAKYTNKLHGKRILVIGGSSGIGYAVAEGSLEHGAHITIASSNPDRVAQAVKKLQDAYPSAKDRIVGHACNLNDEATLEDNIIHLLSQLPKDTKLDHVNWTAGEYVPPTPLAEASVSKIRSAMTTRYIAPIILAKHLPPYLTASPDSSITLTTGIVTEKPIPGWSVIAGGRSAVIGLGKALALDMKPVRVNVVCVGAVETPSLDRLQGEAREKMFKALVDKSTTGRVAKPEMVAEAYLYCMRDGNVTGNVVVSSSGVLLT</sequence>
<evidence type="ECO:0000256" key="1">
    <source>
        <dbReference type="ARBA" id="ARBA00006484"/>
    </source>
</evidence>
<comment type="similarity">
    <text evidence="1">Belongs to the short-chain dehydrogenases/reductases (SDR) family.</text>
</comment>
<dbReference type="CDD" id="cd05233">
    <property type="entry name" value="SDR_c"/>
    <property type="match status" value="1"/>
</dbReference>
<dbReference type="PANTHER" id="PTHR43477">
    <property type="entry name" value="DIHYDROANTICAPSIN 7-DEHYDROGENASE"/>
    <property type="match status" value="1"/>
</dbReference>
<dbReference type="Gene3D" id="3.40.50.720">
    <property type="entry name" value="NAD(P)-binding Rossmann-like Domain"/>
    <property type="match status" value="1"/>
</dbReference>
<dbReference type="SUPFAM" id="SSF51735">
    <property type="entry name" value="NAD(P)-binding Rossmann-fold domains"/>
    <property type="match status" value="1"/>
</dbReference>
<dbReference type="RefSeq" id="XP_033661996.1">
    <property type="nucleotide sequence ID" value="XM_033809038.1"/>
</dbReference>
<dbReference type="AlphaFoldDB" id="A0A6A6C201"/>
<dbReference type="InterPro" id="IPR002347">
    <property type="entry name" value="SDR_fam"/>
</dbReference>
<proteinExistence type="inferred from homology"/>
<protein>
    <submittedName>
        <fullName evidence="4">Uncharacterized protein</fullName>
    </submittedName>
</protein>
<keyword evidence="5" id="KW-1185">Reference proteome</keyword>
<keyword evidence="2" id="KW-0521">NADP</keyword>
<dbReference type="EMBL" id="ML993621">
    <property type="protein sequence ID" value="KAF2161107.1"/>
    <property type="molecule type" value="Genomic_DNA"/>
</dbReference>
<accession>A0A6A6C201</accession>
<evidence type="ECO:0000256" key="3">
    <source>
        <dbReference type="ARBA" id="ARBA00023002"/>
    </source>
</evidence>
<dbReference type="Pfam" id="PF23441">
    <property type="entry name" value="SDR"/>
    <property type="match status" value="1"/>
</dbReference>
<name>A0A6A6C201_ZASCE</name>